<accession>A0A1Z5S495</accession>
<dbReference type="AlphaFoldDB" id="A0A1Z5S495"/>
<evidence type="ECO:0000313" key="1">
    <source>
        <dbReference type="EMBL" id="OQU90738.1"/>
    </source>
</evidence>
<organism evidence="1 2">
    <name type="scientific">Sorghum bicolor</name>
    <name type="common">Sorghum</name>
    <name type="synonym">Sorghum vulgare</name>
    <dbReference type="NCBI Taxonomy" id="4558"/>
    <lineage>
        <taxon>Eukaryota</taxon>
        <taxon>Viridiplantae</taxon>
        <taxon>Streptophyta</taxon>
        <taxon>Embryophyta</taxon>
        <taxon>Tracheophyta</taxon>
        <taxon>Spermatophyta</taxon>
        <taxon>Magnoliopsida</taxon>
        <taxon>Liliopsida</taxon>
        <taxon>Poales</taxon>
        <taxon>Poaceae</taxon>
        <taxon>PACMAD clade</taxon>
        <taxon>Panicoideae</taxon>
        <taxon>Andropogonodae</taxon>
        <taxon>Andropogoneae</taxon>
        <taxon>Sorghinae</taxon>
        <taxon>Sorghum</taxon>
    </lineage>
</organism>
<proteinExistence type="predicted"/>
<reference evidence="1 2" key="1">
    <citation type="journal article" date="2009" name="Nature">
        <title>The Sorghum bicolor genome and the diversification of grasses.</title>
        <authorList>
            <person name="Paterson A.H."/>
            <person name="Bowers J.E."/>
            <person name="Bruggmann R."/>
            <person name="Dubchak I."/>
            <person name="Grimwood J."/>
            <person name="Gundlach H."/>
            <person name="Haberer G."/>
            <person name="Hellsten U."/>
            <person name="Mitros T."/>
            <person name="Poliakov A."/>
            <person name="Schmutz J."/>
            <person name="Spannagl M."/>
            <person name="Tang H."/>
            <person name="Wang X."/>
            <person name="Wicker T."/>
            <person name="Bharti A.K."/>
            <person name="Chapman J."/>
            <person name="Feltus F.A."/>
            <person name="Gowik U."/>
            <person name="Grigoriev I.V."/>
            <person name="Lyons E."/>
            <person name="Maher C.A."/>
            <person name="Martis M."/>
            <person name="Narechania A."/>
            <person name="Otillar R.P."/>
            <person name="Penning B.W."/>
            <person name="Salamov A.A."/>
            <person name="Wang Y."/>
            <person name="Zhang L."/>
            <person name="Carpita N.C."/>
            <person name="Freeling M."/>
            <person name="Gingle A.R."/>
            <person name="Hash C.T."/>
            <person name="Keller B."/>
            <person name="Klein P."/>
            <person name="Kresovich S."/>
            <person name="McCann M.C."/>
            <person name="Ming R."/>
            <person name="Peterson D.G."/>
            <person name="Mehboob-ur-Rahman"/>
            <person name="Ware D."/>
            <person name="Westhoff P."/>
            <person name="Mayer K.F."/>
            <person name="Messing J."/>
            <person name="Rokhsar D.S."/>
        </authorList>
    </citation>
    <scope>NUCLEOTIDE SEQUENCE [LARGE SCALE GENOMIC DNA]</scope>
    <source>
        <strain evidence="2">cv. BTx623</strain>
    </source>
</reference>
<keyword evidence="2" id="KW-1185">Reference proteome</keyword>
<reference evidence="2" key="2">
    <citation type="journal article" date="2018" name="Plant J.">
        <title>The Sorghum bicolor reference genome: improved assembly, gene annotations, a transcriptome atlas, and signatures of genome organization.</title>
        <authorList>
            <person name="McCormick R.F."/>
            <person name="Truong S.K."/>
            <person name="Sreedasyam A."/>
            <person name="Jenkins J."/>
            <person name="Shu S."/>
            <person name="Sims D."/>
            <person name="Kennedy M."/>
            <person name="Amirebrahimi M."/>
            <person name="Weers B.D."/>
            <person name="McKinley B."/>
            <person name="Mattison A."/>
            <person name="Morishige D.T."/>
            <person name="Grimwood J."/>
            <person name="Schmutz J."/>
            <person name="Mullet J.E."/>
        </authorList>
    </citation>
    <scope>NUCLEOTIDE SEQUENCE [LARGE SCALE GENOMIC DNA]</scope>
    <source>
        <strain evidence="2">cv. BTx623</strain>
    </source>
</reference>
<name>A0A1Z5S495_SORBI</name>
<sequence length="69" mass="7896">MHLEMDVPAINVQEYLLRYASLSSVLNRGIILHNKTKIRLISEFLEAMEHAVLEQDKSTRSSTAAHDFL</sequence>
<dbReference type="Proteomes" id="UP000000768">
    <property type="component" value="Chromosome 1"/>
</dbReference>
<evidence type="ECO:0000313" key="2">
    <source>
        <dbReference type="Proteomes" id="UP000000768"/>
    </source>
</evidence>
<protein>
    <submittedName>
        <fullName evidence="1">Uncharacterized protein</fullName>
    </submittedName>
</protein>
<dbReference type="Gramene" id="OQU90738">
    <property type="protein sequence ID" value="OQU90738"/>
    <property type="gene ID" value="SORBI_3001G037033"/>
</dbReference>
<dbReference type="InParanoid" id="A0A1Z5S495"/>
<dbReference type="EMBL" id="CM000760">
    <property type="protein sequence ID" value="OQU90738.1"/>
    <property type="molecule type" value="Genomic_DNA"/>
</dbReference>
<gene>
    <name evidence="1" type="ORF">SORBI_3001G037033</name>
</gene>